<reference evidence="3" key="1">
    <citation type="submission" date="2018-05" db="EMBL/GenBank/DDBJ databases">
        <authorList>
            <person name="Lanie J.A."/>
            <person name="Ng W.-L."/>
            <person name="Kazmierczak K.M."/>
            <person name="Andrzejewski T.M."/>
            <person name="Davidsen T.M."/>
            <person name="Wayne K.J."/>
            <person name="Tettelin H."/>
            <person name="Glass J.I."/>
            <person name="Rusch D."/>
            <person name="Podicherti R."/>
            <person name="Tsui H.-C.T."/>
            <person name="Winkler M.E."/>
        </authorList>
    </citation>
    <scope>NUCLEOTIDE SEQUENCE</scope>
</reference>
<name>A0A382KSL8_9ZZZZ</name>
<accession>A0A382KSL8</accession>
<feature type="transmembrane region" description="Helical" evidence="2">
    <location>
        <begin position="138"/>
        <end position="158"/>
    </location>
</feature>
<feature type="transmembrane region" description="Helical" evidence="2">
    <location>
        <begin position="170"/>
        <end position="190"/>
    </location>
</feature>
<feature type="transmembrane region" description="Helical" evidence="2">
    <location>
        <begin position="64"/>
        <end position="93"/>
    </location>
</feature>
<keyword evidence="1" id="KW-0813">Transport</keyword>
<proteinExistence type="predicted"/>
<dbReference type="InterPro" id="IPR050222">
    <property type="entry name" value="MATE_MdtK"/>
</dbReference>
<dbReference type="EMBL" id="UINC01081930">
    <property type="protein sequence ID" value="SVC26232.1"/>
    <property type="molecule type" value="Genomic_DNA"/>
</dbReference>
<dbReference type="GO" id="GO:0042910">
    <property type="term" value="F:xenobiotic transmembrane transporter activity"/>
    <property type="evidence" value="ECO:0007669"/>
    <property type="project" value="InterPro"/>
</dbReference>
<dbReference type="PANTHER" id="PTHR43298">
    <property type="entry name" value="MULTIDRUG RESISTANCE PROTEIN NORM-RELATED"/>
    <property type="match status" value="1"/>
</dbReference>
<evidence type="ECO:0000313" key="3">
    <source>
        <dbReference type="EMBL" id="SVC26232.1"/>
    </source>
</evidence>
<feature type="transmembrane region" description="Helical" evidence="2">
    <location>
        <begin position="21"/>
        <end position="44"/>
    </location>
</feature>
<feature type="transmembrane region" description="Helical" evidence="2">
    <location>
        <begin position="202"/>
        <end position="222"/>
    </location>
</feature>
<dbReference type="GO" id="GO:0005886">
    <property type="term" value="C:plasma membrane"/>
    <property type="evidence" value="ECO:0007669"/>
    <property type="project" value="TreeGrafter"/>
</dbReference>
<protein>
    <recommendedName>
        <fullName evidence="4">Polysaccharide biosynthesis protein C-terminal domain-containing protein</fullName>
    </recommendedName>
</protein>
<sequence length="266" mass="28189">MNKVNLINPSQRLLTDFASRIYAIVRLAAPVSVARLGMLVLVMVDTAMTGHFATSELAFYSLAHAVHMVCMLIGVGMLIGTAVLSAQAVGAVAYAECGIIWRVSVLHAIVLGCFFSGLALASVWFYDQIGFETGLANGAGRVVAILNFGLPGQLVYTASTLFLESLSRPGPGLAIIIAANFVNAGLNWLLIEGEITLGAEGAAWATTISRWLIAVAAVIYILSMKDARKFNVAGRLTEWRNIGKKLRSLGYPLGLAQGLESAAFAS</sequence>
<keyword evidence="2" id="KW-0472">Membrane</keyword>
<evidence type="ECO:0008006" key="4">
    <source>
        <dbReference type="Google" id="ProtNLM"/>
    </source>
</evidence>
<keyword evidence="2" id="KW-0812">Transmembrane</keyword>
<dbReference type="InterPro" id="IPR002528">
    <property type="entry name" value="MATE_fam"/>
</dbReference>
<dbReference type="Pfam" id="PF01554">
    <property type="entry name" value="MatE"/>
    <property type="match status" value="1"/>
</dbReference>
<keyword evidence="2" id="KW-1133">Transmembrane helix</keyword>
<gene>
    <name evidence="3" type="ORF">METZ01_LOCUS279086</name>
</gene>
<evidence type="ECO:0000256" key="2">
    <source>
        <dbReference type="SAM" id="Phobius"/>
    </source>
</evidence>
<dbReference type="AlphaFoldDB" id="A0A382KSL8"/>
<organism evidence="3">
    <name type="scientific">marine metagenome</name>
    <dbReference type="NCBI Taxonomy" id="408172"/>
    <lineage>
        <taxon>unclassified sequences</taxon>
        <taxon>metagenomes</taxon>
        <taxon>ecological metagenomes</taxon>
    </lineage>
</organism>
<dbReference type="PANTHER" id="PTHR43298:SF2">
    <property type="entry name" value="FMN_FAD EXPORTER YEEO-RELATED"/>
    <property type="match status" value="1"/>
</dbReference>
<evidence type="ECO:0000256" key="1">
    <source>
        <dbReference type="ARBA" id="ARBA00022448"/>
    </source>
</evidence>
<dbReference type="GO" id="GO:0015297">
    <property type="term" value="F:antiporter activity"/>
    <property type="evidence" value="ECO:0007669"/>
    <property type="project" value="InterPro"/>
</dbReference>
<feature type="transmembrane region" description="Helical" evidence="2">
    <location>
        <begin position="105"/>
        <end position="126"/>
    </location>
</feature>
<feature type="non-terminal residue" evidence="3">
    <location>
        <position position="266"/>
    </location>
</feature>